<proteinExistence type="predicted"/>
<protein>
    <recommendedName>
        <fullName evidence="1">YdhG-like domain-containing protein</fullName>
    </recommendedName>
</protein>
<feature type="domain" description="YdhG-like" evidence="1">
    <location>
        <begin position="30"/>
        <end position="131"/>
    </location>
</feature>
<dbReference type="AlphaFoldDB" id="A0A1H3QEJ1"/>
<evidence type="ECO:0000259" key="1">
    <source>
        <dbReference type="Pfam" id="PF08818"/>
    </source>
</evidence>
<gene>
    <name evidence="2" type="ORF">SAMN05216554_2469</name>
</gene>
<dbReference type="SUPFAM" id="SSF159888">
    <property type="entry name" value="YdhG-like"/>
    <property type="match status" value="1"/>
</dbReference>
<dbReference type="Pfam" id="PF08818">
    <property type="entry name" value="DUF1801"/>
    <property type="match status" value="1"/>
</dbReference>
<sequence>MGRSRNTTDWTDASVDDFIAGQPSEKVRADSRALIELMSRITGEAPRMWGPTIVGFGSYHYRYASGREGDAPLAAFSPRRPELVIYVTPEALDAETMAGLGKHRATKACVYVKQLDDVNLDVLATLVERSISVAESTYPQDRS</sequence>
<reference evidence="2 3" key="1">
    <citation type="submission" date="2016-10" db="EMBL/GenBank/DDBJ databases">
        <authorList>
            <person name="de Groot N.N."/>
        </authorList>
    </citation>
    <scope>NUCLEOTIDE SEQUENCE [LARGE SCALE GENOMIC DNA]</scope>
    <source>
        <strain evidence="2 3">CGMCC 4.3491</strain>
    </source>
</reference>
<dbReference type="RefSeq" id="WP_092553921.1">
    <property type="nucleotide sequence ID" value="NZ_FNPZ01000002.1"/>
</dbReference>
<name>A0A1H3QEJ1_9MICO</name>
<dbReference type="EMBL" id="FNPZ01000002">
    <property type="protein sequence ID" value="SDZ11551.1"/>
    <property type="molecule type" value="Genomic_DNA"/>
</dbReference>
<evidence type="ECO:0000313" key="2">
    <source>
        <dbReference type="EMBL" id="SDZ11551.1"/>
    </source>
</evidence>
<evidence type="ECO:0000313" key="3">
    <source>
        <dbReference type="Proteomes" id="UP000198891"/>
    </source>
</evidence>
<organism evidence="2 3">
    <name type="scientific">Herbiconiux ginsengi</name>
    <dbReference type="NCBI Taxonomy" id="381665"/>
    <lineage>
        <taxon>Bacteria</taxon>
        <taxon>Bacillati</taxon>
        <taxon>Actinomycetota</taxon>
        <taxon>Actinomycetes</taxon>
        <taxon>Micrococcales</taxon>
        <taxon>Microbacteriaceae</taxon>
        <taxon>Herbiconiux</taxon>
    </lineage>
</organism>
<keyword evidence="3" id="KW-1185">Reference proteome</keyword>
<accession>A0A1H3QEJ1</accession>
<dbReference type="Proteomes" id="UP000198891">
    <property type="component" value="Unassembled WGS sequence"/>
</dbReference>
<dbReference type="InterPro" id="IPR014922">
    <property type="entry name" value="YdhG-like"/>
</dbReference>